<evidence type="ECO:0000256" key="4">
    <source>
        <dbReference type="ARBA" id="ARBA00022679"/>
    </source>
</evidence>
<keyword evidence="5 11" id="KW-0479">Metal-binding</keyword>
<keyword evidence="10 11" id="KW-0784">Thiamine biosynthesis</keyword>
<dbReference type="Gene3D" id="3.40.1190.20">
    <property type="match status" value="1"/>
</dbReference>
<protein>
    <recommendedName>
        <fullName evidence="11">Hydroxyethylthiazole kinase</fullName>
        <ecNumber evidence="11">2.7.1.50</ecNumber>
    </recommendedName>
    <alternativeName>
        <fullName evidence="11">4-methyl-5-beta-hydroxyethylthiazole kinase</fullName>
        <shortName evidence="11">TH kinase</shortName>
        <shortName evidence="11">Thz kinase</shortName>
    </alternativeName>
</protein>
<feature type="binding site" evidence="11">
    <location>
        <position position="186"/>
    </location>
    <ligand>
        <name>substrate</name>
    </ligand>
</feature>
<sequence length="250" mass="26785">MSILTQIQKVKPLVLNLANQVTTQRVADVISFLGASPLMTKEIQEIESLLTIADALVVNIGTISEADGPIFLKACQLANQMNKPIVLDPVAVNVPYRASVVNQLLNAVSFDIIRGNAAEIAWFADKKVVSKGIDALELTVSPENAKIAAKRTGAIIVQTGKTDVVTDGNKVLFVSTDSPLFKVNVGCGDMLSATIGTFVAVSDNLIQSAYEATKFFGEAGVRATEDVQNLPGMFINAFLDEIYQKAREAK</sequence>
<dbReference type="RefSeq" id="WP_120771086.1">
    <property type="nucleotide sequence ID" value="NZ_CP032627.1"/>
</dbReference>
<dbReference type="InterPro" id="IPR029056">
    <property type="entry name" value="Ribokinase-like"/>
</dbReference>
<evidence type="ECO:0000256" key="11">
    <source>
        <dbReference type="HAMAP-Rule" id="MF_00228"/>
    </source>
</evidence>
<reference evidence="12 13" key="1">
    <citation type="submission" date="2018-09" db="EMBL/GenBank/DDBJ databases">
        <title>Genome sequencing of strain 1JSPR-7.</title>
        <authorList>
            <person name="Heo J."/>
            <person name="Kim S.-J."/>
            <person name="Kwon S.-W."/>
        </authorList>
    </citation>
    <scope>NUCLEOTIDE SEQUENCE [LARGE SCALE GENOMIC DNA]</scope>
    <source>
        <strain evidence="12 13">1JSPR-7</strain>
    </source>
</reference>
<keyword evidence="9 11" id="KW-0460">Magnesium</keyword>
<dbReference type="KEGG" id="lact:D7I46_00470"/>
<evidence type="ECO:0000313" key="12">
    <source>
        <dbReference type="EMBL" id="AYF99696.1"/>
    </source>
</evidence>
<dbReference type="PIRSF" id="PIRSF000513">
    <property type="entry name" value="Thz_kinase"/>
    <property type="match status" value="1"/>
</dbReference>
<evidence type="ECO:0000256" key="6">
    <source>
        <dbReference type="ARBA" id="ARBA00022741"/>
    </source>
</evidence>
<evidence type="ECO:0000256" key="2">
    <source>
        <dbReference type="ARBA" id="ARBA00001946"/>
    </source>
</evidence>
<keyword evidence="4 11" id="KW-0808">Transferase</keyword>
<proteinExistence type="inferred from homology"/>
<evidence type="ECO:0000256" key="10">
    <source>
        <dbReference type="ARBA" id="ARBA00022977"/>
    </source>
</evidence>
<comment type="cofactor">
    <cofactor evidence="2 11">
        <name>Mg(2+)</name>
        <dbReference type="ChEBI" id="CHEBI:18420"/>
    </cofactor>
</comment>
<keyword evidence="6 11" id="KW-0547">Nucleotide-binding</keyword>
<dbReference type="GO" id="GO:0009228">
    <property type="term" value="P:thiamine biosynthetic process"/>
    <property type="evidence" value="ECO:0007669"/>
    <property type="project" value="UniProtKB-KW"/>
</dbReference>
<dbReference type="GO" id="GO:0005524">
    <property type="term" value="F:ATP binding"/>
    <property type="evidence" value="ECO:0007669"/>
    <property type="project" value="UniProtKB-UniRule"/>
</dbReference>
<evidence type="ECO:0000256" key="3">
    <source>
        <dbReference type="ARBA" id="ARBA00004868"/>
    </source>
</evidence>
<accession>A0A387BFF1</accession>
<dbReference type="NCBIfam" id="NF006830">
    <property type="entry name" value="PRK09355.1"/>
    <property type="match status" value="1"/>
</dbReference>
<dbReference type="OrthoDB" id="9778146at2"/>
<dbReference type="Proteomes" id="UP000269374">
    <property type="component" value="Chromosome"/>
</dbReference>
<dbReference type="EMBL" id="CP032627">
    <property type="protein sequence ID" value="AYF99696.1"/>
    <property type="molecule type" value="Genomic_DNA"/>
</dbReference>
<keyword evidence="13" id="KW-1185">Reference proteome</keyword>
<evidence type="ECO:0000256" key="7">
    <source>
        <dbReference type="ARBA" id="ARBA00022777"/>
    </source>
</evidence>
<dbReference type="Pfam" id="PF02110">
    <property type="entry name" value="HK"/>
    <property type="match status" value="1"/>
</dbReference>
<comment type="catalytic activity">
    <reaction evidence="1 11">
        <text>5-(2-hydroxyethyl)-4-methylthiazole + ATP = 4-methyl-5-(2-phosphooxyethyl)-thiazole + ADP + H(+)</text>
        <dbReference type="Rhea" id="RHEA:24212"/>
        <dbReference type="ChEBI" id="CHEBI:15378"/>
        <dbReference type="ChEBI" id="CHEBI:17957"/>
        <dbReference type="ChEBI" id="CHEBI:30616"/>
        <dbReference type="ChEBI" id="CHEBI:58296"/>
        <dbReference type="ChEBI" id="CHEBI:456216"/>
        <dbReference type="EC" id="2.7.1.50"/>
    </reaction>
</comment>
<keyword evidence="7 11" id="KW-0418">Kinase</keyword>
<keyword evidence="8 11" id="KW-0067">ATP-binding</keyword>
<dbReference type="GO" id="GO:0009229">
    <property type="term" value="P:thiamine diphosphate biosynthetic process"/>
    <property type="evidence" value="ECO:0007669"/>
    <property type="project" value="UniProtKB-UniRule"/>
</dbReference>
<name>A0A387BFF1_9LACT</name>
<feature type="binding site" evidence="11">
    <location>
        <position position="39"/>
    </location>
    <ligand>
        <name>substrate</name>
    </ligand>
</feature>
<dbReference type="SUPFAM" id="SSF53613">
    <property type="entry name" value="Ribokinase-like"/>
    <property type="match status" value="1"/>
</dbReference>
<gene>
    <name evidence="11" type="primary">thiM</name>
    <name evidence="12" type="ORF">D7I46_00470</name>
</gene>
<dbReference type="CDD" id="cd01170">
    <property type="entry name" value="THZ_kinase"/>
    <property type="match status" value="1"/>
</dbReference>
<organism evidence="12 13">
    <name type="scientific">Lactococcus allomyrinae</name>
    <dbReference type="NCBI Taxonomy" id="2419773"/>
    <lineage>
        <taxon>Bacteria</taxon>
        <taxon>Bacillati</taxon>
        <taxon>Bacillota</taxon>
        <taxon>Bacilli</taxon>
        <taxon>Lactobacillales</taxon>
        <taxon>Streptococcaceae</taxon>
        <taxon>Lactococcus</taxon>
    </lineage>
</organism>
<comment type="similarity">
    <text evidence="11">Belongs to the Thz kinase family.</text>
</comment>
<dbReference type="EC" id="2.7.1.50" evidence="11"/>
<dbReference type="InterPro" id="IPR000417">
    <property type="entry name" value="Hyethyz_kinase"/>
</dbReference>
<feature type="binding site" evidence="11">
    <location>
        <position position="114"/>
    </location>
    <ligand>
        <name>ATP</name>
        <dbReference type="ChEBI" id="CHEBI:30616"/>
    </ligand>
</feature>
<dbReference type="HAMAP" id="MF_00228">
    <property type="entry name" value="Thz_kinase"/>
    <property type="match status" value="1"/>
</dbReference>
<dbReference type="GO" id="GO:0004417">
    <property type="term" value="F:hydroxyethylthiazole kinase activity"/>
    <property type="evidence" value="ECO:0007669"/>
    <property type="project" value="UniProtKB-UniRule"/>
</dbReference>
<dbReference type="PRINTS" id="PR01099">
    <property type="entry name" value="HYETHTZKNASE"/>
</dbReference>
<feature type="binding site" evidence="11">
    <location>
        <position position="159"/>
    </location>
    <ligand>
        <name>ATP</name>
        <dbReference type="ChEBI" id="CHEBI:30616"/>
    </ligand>
</feature>
<comment type="pathway">
    <text evidence="3 11">Cofactor biosynthesis; thiamine diphosphate biosynthesis; 4-methyl-5-(2-phosphoethyl)-thiazole from 5-(2-hydroxyethyl)-4-methylthiazole: step 1/1.</text>
</comment>
<dbReference type="AlphaFoldDB" id="A0A387BFF1"/>
<dbReference type="GO" id="GO:0000287">
    <property type="term" value="F:magnesium ion binding"/>
    <property type="evidence" value="ECO:0007669"/>
    <property type="project" value="UniProtKB-UniRule"/>
</dbReference>
<comment type="function">
    <text evidence="11">Catalyzes the phosphorylation of the hydroxyl group of 4-methyl-5-beta-hydroxyethylthiazole (THZ).</text>
</comment>
<dbReference type="UniPathway" id="UPA00060">
    <property type="reaction ID" value="UER00139"/>
</dbReference>
<evidence type="ECO:0000256" key="8">
    <source>
        <dbReference type="ARBA" id="ARBA00022840"/>
    </source>
</evidence>
<evidence type="ECO:0000256" key="9">
    <source>
        <dbReference type="ARBA" id="ARBA00022842"/>
    </source>
</evidence>
<evidence type="ECO:0000313" key="13">
    <source>
        <dbReference type="Proteomes" id="UP000269374"/>
    </source>
</evidence>
<evidence type="ECO:0000256" key="5">
    <source>
        <dbReference type="ARBA" id="ARBA00022723"/>
    </source>
</evidence>
<evidence type="ECO:0000256" key="1">
    <source>
        <dbReference type="ARBA" id="ARBA00001771"/>
    </source>
</evidence>